<accession>A0A0W0UIU6</accession>
<dbReference type="OrthoDB" id="999826at2"/>
<evidence type="ECO:0000313" key="4">
    <source>
        <dbReference type="Proteomes" id="UP000093336"/>
    </source>
</evidence>
<sequence>MSTPQERLNIEYDSAVTAIRGNPRTLEQFINQDSFTELQKQQLCLLAVKKQWSIIYKVPEDFINDDIIIACIEQSFDYVQEITPQHVTPKLIEVVARKVDDLEFVPPCLRTPEVCLNAVKRHWQSMDMVPDDDSFHPVYLAGIEKNWRAYFYIPEQRREDPQILDMLKKVWLSNELSFPEPFDRQKLCVTAVEQDSALLLRIPPKILNTEICVAALKKDARLVQYVPGELRINVCTELVRLYSLALASFPARLQKAVIEQIGPEKMLANDFMALSLLTAHRIYEKDIQHTIENCEHVVITKPEAFQLDAEIHDSFLVYANANKRSNKTIHVDAPYVRTCLDSLRNNKAINLVLLGHDPMFETERRIGGLHYREIIELLKEYPNINRITLLTCNSVKAELLEEEKKINQQLTQREQALFSPCALLLMSSVPDEEKSASILEASGNTHAFILIKQEEGYSLFYLRQEEAAIKRLQIPLSEVEMSKLHKVIYPNGKKLPFPTNPAEFRYIRGGHGSEPLEKKQFLAFYRTMFKENPYSKTNPDYKTNKQYYSFFNNIRLDEREYPKLKSSLLKAIVDMIREEKFDRTIFVKGYNYALLVDTVECRFIGGIRMSAYQDSYKKKNQALFFENSSSLDKDVVEKERDKTVNRVLRQATTQSEESEESEALSQVKSITYEVKKTGF</sequence>
<evidence type="ECO:0008006" key="5">
    <source>
        <dbReference type="Google" id="ProtNLM"/>
    </source>
</evidence>
<dbReference type="EMBL" id="LYOZ01000001">
    <property type="protein sequence ID" value="OCH99527.1"/>
    <property type="molecule type" value="Genomic_DNA"/>
</dbReference>
<proteinExistence type="predicted"/>
<gene>
    <name evidence="2" type="ORF">A8135_07565</name>
    <name evidence="1" type="ORF">Ljam_1990</name>
</gene>
<dbReference type="RefSeq" id="WP_058449886.1">
    <property type="nucleotide sequence ID" value="NZ_CAAAJF010000002.1"/>
</dbReference>
<reference evidence="2 4" key="2">
    <citation type="submission" date="2016-05" db="EMBL/GenBank/DDBJ databases">
        <authorList>
            <person name="Prochazka B."/>
            <person name="Indra A."/>
            <person name="Hasenberger P."/>
            <person name="Blaschitz M."/>
            <person name="Wagner L."/>
            <person name="Wewalka G."/>
            <person name="Sorschag S."/>
            <person name="Schmid D."/>
            <person name="Ruppitsch W."/>
        </authorList>
    </citation>
    <scope>NUCLEOTIDE SEQUENCE [LARGE SCALE GENOMIC DNA]</scope>
    <source>
        <strain evidence="2 4">974010_12</strain>
    </source>
</reference>
<dbReference type="EMBL" id="LNYG01000013">
    <property type="protein sequence ID" value="KTD07795.1"/>
    <property type="molecule type" value="Genomic_DNA"/>
</dbReference>
<protein>
    <recommendedName>
        <fullName evidence="5">DUF4116 domain-containing protein</fullName>
    </recommendedName>
</protein>
<name>A0A0W0UIU6_9GAMM</name>
<dbReference type="PATRIC" id="fig|455.5.peg.2098"/>
<dbReference type="AlphaFoldDB" id="A0A0W0UIU6"/>
<organism evidence="1 3">
    <name type="scientific">Legionella jamestowniensis</name>
    <dbReference type="NCBI Taxonomy" id="455"/>
    <lineage>
        <taxon>Bacteria</taxon>
        <taxon>Pseudomonadati</taxon>
        <taxon>Pseudomonadota</taxon>
        <taxon>Gammaproteobacteria</taxon>
        <taxon>Legionellales</taxon>
        <taxon>Legionellaceae</taxon>
        <taxon>Legionella</taxon>
    </lineage>
</organism>
<evidence type="ECO:0000313" key="1">
    <source>
        <dbReference type="EMBL" id="KTD07795.1"/>
    </source>
</evidence>
<keyword evidence="4" id="KW-1185">Reference proteome</keyword>
<comment type="caution">
    <text evidence="1">The sequence shown here is derived from an EMBL/GenBank/DDBJ whole genome shotgun (WGS) entry which is preliminary data.</text>
</comment>
<evidence type="ECO:0000313" key="2">
    <source>
        <dbReference type="EMBL" id="OCH99527.1"/>
    </source>
</evidence>
<reference evidence="1 3" key="1">
    <citation type="submission" date="2015-11" db="EMBL/GenBank/DDBJ databases">
        <title>Genomic analysis of 38 Legionella species identifies large and diverse effector repertoires.</title>
        <authorList>
            <person name="Burstein D."/>
            <person name="Amaro F."/>
            <person name="Zusman T."/>
            <person name="Lifshitz Z."/>
            <person name="Cohen O."/>
            <person name="Gilbert J.A."/>
            <person name="Pupko T."/>
            <person name="Shuman H.A."/>
            <person name="Segal G."/>
        </authorList>
    </citation>
    <scope>NUCLEOTIDE SEQUENCE [LARGE SCALE GENOMIC DNA]</scope>
    <source>
        <strain evidence="1 3">JA-26-G1-E2</strain>
    </source>
</reference>
<evidence type="ECO:0000313" key="3">
    <source>
        <dbReference type="Proteomes" id="UP000054715"/>
    </source>
</evidence>
<dbReference type="Proteomes" id="UP000093336">
    <property type="component" value="Unassembled WGS sequence"/>
</dbReference>
<dbReference type="STRING" id="455.Ljam_1990"/>
<dbReference type="Proteomes" id="UP000054715">
    <property type="component" value="Unassembled WGS sequence"/>
</dbReference>